<keyword evidence="2" id="KW-0677">Repeat</keyword>
<dbReference type="Proteomes" id="UP001161247">
    <property type="component" value="Chromosome 6"/>
</dbReference>
<dbReference type="EMBL" id="OX459123">
    <property type="protein sequence ID" value="CAI9109729.1"/>
    <property type="molecule type" value="Genomic_DNA"/>
</dbReference>
<reference evidence="4" key="1">
    <citation type="submission" date="2023-03" db="EMBL/GenBank/DDBJ databases">
        <authorList>
            <person name="Julca I."/>
        </authorList>
    </citation>
    <scope>NUCLEOTIDE SEQUENCE</scope>
</reference>
<gene>
    <name evidence="4" type="ORF">OLC1_LOCUS17551</name>
</gene>
<dbReference type="NCBIfam" id="TIGR00756">
    <property type="entry name" value="PPR"/>
    <property type="match status" value="4"/>
</dbReference>
<sequence>MRIIIFSHGMHQAFFGLNLNWYHIHIKPQFHSIFTQASLLLSGGPCLTSLAANNQSHGDSPLPQPRENFRGIAKSVIAKCSHLRVNDGNRGESLVGLSLKDYFLRLSNLSPDTVRRFWRVSVLRPQDVLDILLGFEFHSAKSGVELEEVKSLWGVFQWASEQHRDFQHLPLSCKTMAKMLVRVGMFGQAECLLSRLDGEGVLLDCHEIFSDLIEGYVAECDFGRAVMSYDRMKTLGLLPSFSCYRSLIDLLVQMNEVQFAYGAFLDMIKVGMGRTAAEHGMFDNVERLLCMDGKIQEARELAIKGYVYGVKPNNLVLDAIVNGYCQKMDYDDILSFLVEIRGVPDVAIGNKAIRSLCRNFGSQRAYVFMQELEQLGFCPNNITFGILIAQTSSEGMLRDGFILLSEMLSRNLKPDVNTCNALMSALFKEDMWKQPFDILLEMKDWGVTPEISTFKVLLAGALKAKQIGKVRAVVGLMEDHGLTPVLSPENHLSTALAFLGLNPLVVKIRRDNDSQFSKTQFYDDLGNGLYLETDVDKLEKSLTRVLDDAMFPEFNSLVFKNCQKGDPMVALQMVDEMAQWGQVLSVSAASALVNKLSTSQMNIKMLNSLLENIPYPVYQLHIGALNKLIQKFGKRGFTYKAKIIFNKMLQMKLEIDSDTYSSILISSYKKDDLKSFHQCWQLARDGNWLPQRKDGRALLDCLCQSKLLEEALELLEIIILDCRYHPMDTFPDFFQKLCSRGLTSIADVLAKEVQKLGLVLDDESYNHLMSGFCKEKKLGEAFVLLDALFAKKFDPSLISAPLLIRQLCLSGYFDKAILLKERCLEKHPSGLVLIYQALIDGLCTMGMVGEAFIFFQDIMQRKLADNDMHNMLILGYSQDSDPTRLRGLLGVMIRNNITISISSYRSLVQREYAAGKFSMALSLKKLMVGDCGPPSITLYHILMFYVCQLQESGLLKKLVKEIQDSGLQLDGISYNLIIEGFANSKDVSHSLWYLNAMISKGFKPNNRCLRKVMGVLLSFGKAEKVLELNQEMESRGWVHGSVVQINIVEALMMSGRLSEALKFLDRITSKGLIPDKVDYNFITKQLCQHGELSKAADLLNIMTRKGSILDSTSFDYLIHGLCRIRKLDTALDYHSEMLCRNLTPNNTTWTMLVRELCEIGRVAEAEELLQLMGERGEVPSKEMYSAVLNRYRSENNLRKASQVLKAMQESGYEPDFETHWSLIRNFSHPNNNKDERGFLSRLLSGTGFGKKH</sequence>
<dbReference type="GO" id="GO:0006396">
    <property type="term" value="P:RNA processing"/>
    <property type="evidence" value="ECO:0007669"/>
    <property type="project" value="TreeGrafter"/>
</dbReference>
<dbReference type="Pfam" id="PF12854">
    <property type="entry name" value="PPR_1"/>
    <property type="match status" value="1"/>
</dbReference>
<dbReference type="GO" id="GO:0007005">
    <property type="term" value="P:mitochondrion organization"/>
    <property type="evidence" value="ECO:0007669"/>
    <property type="project" value="TreeGrafter"/>
</dbReference>
<feature type="repeat" description="PPR" evidence="3">
    <location>
        <begin position="380"/>
        <end position="414"/>
    </location>
</feature>
<evidence type="ECO:0000256" key="1">
    <source>
        <dbReference type="ARBA" id="ARBA00007626"/>
    </source>
</evidence>
<feature type="repeat" description="PPR" evidence="3">
    <location>
        <begin position="1075"/>
        <end position="1109"/>
    </location>
</feature>
<dbReference type="PANTHER" id="PTHR47934">
    <property type="entry name" value="PENTATRICOPEPTIDE REPEAT-CONTAINING PROTEIN PET309, MITOCHONDRIAL"/>
    <property type="match status" value="1"/>
</dbReference>
<dbReference type="InterPro" id="IPR002885">
    <property type="entry name" value="PPR_rpt"/>
</dbReference>
<dbReference type="Pfam" id="PF01535">
    <property type="entry name" value="PPR"/>
    <property type="match status" value="4"/>
</dbReference>
<dbReference type="InterPro" id="IPR011990">
    <property type="entry name" value="TPR-like_helical_dom_sf"/>
</dbReference>
<evidence type="ECO:0000256" key="2">
    <source>
        <dbReference type="ARBA" id="ARBA00022737"/>
    </source>
</evidence>
<name>A0AAV1DPW0_OLDCO</name>
<evidence type="ECO:0000313" key="4">
    <source>
        <dbReference type="EMBL" id="CAI9109729.1"/>
    </source>
</evidence>
<dbReference type="Gene3D" id="1.25.40.10">
    <property type="entry name" value="Tetratricopeptide repeat domain"/>
    <property type="match status" value="6"/>
</dbReference>
<proteinExistence type="inferred from homology"/>
<dbReference type="PROSITE" id="PS51375">
    <property type="entry name" value="PPR"/>
    <property type="match status" value="8"/>
</dbReference>
<accession>A0AAV1DPW0</accession>
<organism evidence="4 5">
    <name type="scientific">Oldenlandia corymbosa var. corymbosa</name>
    <dbReference type="NCBI Taxonomy" id="529605"/>
    <lineage>
        <taxon>Eukaryota</taxon>
        <taxon>Viridiplantae</taxon>
        <taxon>Streptophyta</taxon>
        <taxon>Embryophyta</taxon>
        <taxon>Tracheophyta</taxon>
        <taxon>Spermatophyta</taxon>
        <taxon>Magnoliopsida</taxon>
        <taxon>eudicotyledons</taxon>
        <taxon>Gunneridae</taxon>
        <taxon>Pentapetalae</taxon>
        <taxon>asterids</taxon>
        <taxon>lamiids</taxon>
        <taxon>Gentianales</taxon>
        <taxon>Rubiaceae</taxon>
        <taxon>Rubioideae</taxon>
        <taxon>Spermacoceae</taxon>
        <taxon>Hedyotis-Oldenlandia complex</taxon>
        <taxon>Oldenlandia</taxon>
    </lineage>
</organism>
<dbReference type="Pfam" id="PF13041">
    <property type="entry name" value="PPR_2"/>
    <property type="match status" value="2"/>
</dbReference>
<dbReference type="GO" id="GO:0005739">
    <property type="term" value="C:mitochondrion"/>
    <property type="evidence" value="ECO:0007669"/>
    <property type="project" value="TreeGrafter"/>
</dbReference>
<evidence type="ECO:0000313" key="5">
    <source>
        <dbReference type="Proteomes" id="UP001161247"/>
    </source>
</evidence>
<comment type="similarity">
    <text evidence="1">Belongs to the PPR family. P subfamily.</text>
</comment>
<dbReference type="InterPro" id="IPR051114">
    <property type="entry name" value="Mito_RNA_Proc_CCM1"/>
</dbReference>
<feature type="repeat" description="PPR" evidence="3">
    <location>
        <begin position="970"/>
        <end position="1004"/>
    </location>
</feature>
<dbReference type="AlphaFoldDB" id="A0AAV1DPW0"/>
<feature type="repeat" description="PPR" evidence="3">
    <location>
        <begin position="415"/>
        <end position="449"/>
    </location>
</feature>
<feature type="repeat" description="PPR" evidence="3">
    <location>
        <begin position="761"/>
        <end position="795"/>
    </location>
</feature>
<feature type="repeat" description="PPR" evidence="3">
    <location>
        <begin position="1180"/>
        <end position="1214"/>
    </location>
</feature>
<dbReference type="PANTHER" id="PTHR47934:SF6">
    <property type="entry name" value="MITOCHONDRIAL GROUP I INTRON SPLICING FACTOR CCM1-RELATED"/>
    <property type="match status" value="1"/>
</dbReference>
<protein>
    <submittedName>
        <fullName evidence="4">OLC1v1009605C1</fullName>
    </submittedName>
</protein>
<feature type="repeat" description="PPR" evidence="3">
    <location>
        <begin position="1145"/>
        <end position="1179"/>
    </location>
</feature>
<keyword evidence="5" id="KW-1185">Reference proteome</keyword>
<feature type="repeat" description="PPR" evidence="3">
    <location>
        <begin position="1110"/>
        <end position="1144"/>
    </location>
</feature>
<dbReference type="GO" id="GO:0003729">
    <property type="term" value="F:mRNA binding"/>
    <property type="evidence" value="ECO:0007669"/>
    <property type="project" value="TreeGrafter"/>
</dbReference>
<evidence type="ECO:0000256" key="3">
    <source>
        <dbReference type="PROSITE-ProRule" id="PRU00708"/>
    </source>
</evidence>
<dbReference type="Pfam" id="PF13812">
    <property type="entry name" value="PPR_3"/>
    <property type="match status" value="1"/>
</dbReference>